<accession>A0A7S3QXL3</accession>
<dbReference type="SUPFAM" id="SSF56784">
    <property type="entry name" value="HAD-like"/>
    <property type="match status" value="1"/>
</dbReference>
<gene>
    <name evidence="2" type="ORF">DTER00134_LOCUS11590</name>
</gene>
<dbReference type="InterPro" id="IPR023214">
    <property type="entry name" value="HAD_sf"/>
</dbReference>
<feature type="domain" description="FCP1 homology" evidence="1">
    <location>
        <begin position="174"/>
        <end position="373"/>
    </location>
</feature>
<dbReference type="InterPro" id="IPR004274">
    <property type="entry name" value="FCP1_dom"/>
</dbReference>
<organism evidence="2">
    <name type="scientific">Dunaliella tertiolecta</name>
    <name type="common">Green alga</name>
    <dbReference type="NCBI Taxonomy" id="3047"/>
    <lineage>
        <taxon>Eukaryota</taxon>
        <taxon>Viridiplantae</taxon>
        <taxon>Chlorophyta</taxon>
        <taxon>core chlorophytes</taxon>
        <taxon>Chlorophyceae</taxon>
        <taxon>CS clade</taxon>
        <taxon>Chlamydomonadales</taxon>
        <taxon>Dunaliellaceae</taxon>
        <taxon>Dunaliella</taxon>
    </lineage>
</organism>
<dbReference type="Gene3D" id="3.40.50.1000">
    <property type="entry name" value="HAD superfamily/HAD-like"/>
    <property type="match status" value="1"/>
</dbReference>
<dbReference type="AlphaFoldDB" id="A0A7S3QXL3"/>
<name>A0A7S3QXL3_DUNTE</name>
<evidence type="ECO:0000259" key="1">
    <source>
        <dbReference type="PROSITE" id="PS50969"/>
    </source>
</evidence>
<evidence type="ECO:0000313" key="2">
    <source>
        <dbReference type="EMBL" id="CAE0496517.1"/>
    </source>
</evidence>
<dbReference type="SMART" id="SM00577">
    <property type="entry name" value="CPDc"/>
    <property type="match status" value="1"/>
</dbReference>
<dbReference type="EMBL" id="HBIP01019533">
    <property type="protein sequence ID" value="CAE0496517.1"/>
    <property type="molecule type" value="Transcribed_RNA"/>
</dbReference>
<dbReference type="InterPro" id="IPR036412">
    <property type="entry name" value="HAD-like_sf"/>
</dbReference>
<sequence length="428" mass="47983">MDIKERGPECVQGAQLEAEVQFVWKPASVKLEKAPVHMHPLHPSILFEAPHTLTGMLTLLSQPPKPGMIMPQRLLTRATIPAAFNAVAQSSALAHMQFHLPKHHQQHRQGQTRGRWFLYDMANHGLGLSCDAEGPSWQGFEFAIFPADSEKCNLYIMDQKWRLNAAISAATKLKQAQRLTLVLDLDQTVLHAYRVTVESQSQVSTTMKVGDAFYKVDIRAGLLDLVRLAYGLDSAAATPRFDVVYCTHGERLYGEKCLMALNLVLKRQVTDRGIIDAIDDVTRRERLVAVDYTLMPNRSNPKPKALSDILEVSLLADLSKKLVLVVDNKKRAWVEADWENVVKIDDQQGGASYSNGLSDPTAMSELVSLLRAVYERVVNSGYAISVHKAIQAEMTRREYCRLTMVPEPPHLPPCEVPKQVQSHKRPRV</sequence>
<dbReference type="PROSITE" id="PS50969">
    <property type="entry name" value="FCP1"/>
    <property type="match status" value="1"/>
</dbReference>
<reference evidence="2" key="1">
    <citation type="submission" date="2021-01" db="EMBL/GenBank/DDBJ databases">
        <authorList>
            <person name="Corre E."/>
            <person name="Pelletier E."/>
            <person name="Niang G."/>
            <person name="Scheremetjew M."/>
            <person name="Finn R."/>
            <person name="Kale V."/>
            <person name="Holt S."/>
            <person name="Cochrane G."/>
            <person name="Meng A."/>
            <person name="Brown T."/>
            <person name="Cohen L."/>
        </authorList>
    </citation>
    <scope>NUCLEOTIDE SEQUENCE</scope>
    <source>
        <strain evidence="2">CCMP1320</strain>
    </source>
</reference>
<proteinExistence type="predicted"/>
<dbReference type="Pfam" id="PF03031">
    <property type="entry name" value="NIF"/>
    <property type="match status" value="1"/>
</dbReference>
<protein>
    <recommendedName>
        <fullName evidence="1">FCP1 homology domain-containing protein</fullName>
    </recommendedName>
</protein>